<dbReference type="Pfam" id="PF00094">
    <property type="entry name" value="VWD"/>
    <property type="match status" value="1"/>
</dbReference>
<dbReference type="InterPro" id="IPR001846">
    <property type="entry name" value="VWF_type-D"/>
</dbReference>
<feature type="chain" id="PRO_5045626764" description="VWFD domain-containing protein" evidence="3">
    <location>
        <begin position="24"/>
        <end position="84"/>
    </location>
</feature>
<keyword evidence="6" id="KW-1185">Reference proteome</keyword>
<feature type="domain" description="VWFD" evidence="4">
    <location>
        <begin position="1"/>
        <end position="84"/>
    </location>
</feature>
<evidence type="ECO:0000256" key="2">
    <source>
        <dbReference type="ARBA" id="ARBA00023180"/>
    </source>
</evidence>
<evidence type="ECO:0000256" key="1">
    <source>
        <dbReference type="ARBA" id="ARBA00023157"/>
    </source>
</evidence>
<dbReference type="PANTHER" id="PTHR11339:SF408">
    <property type="entry name" value="MUCIN-5B"/>
    <property type="match status" value="1"/>
</dbReference>
<gene>
    <name evidence="5" type="ORF">RIMI_LOCUS18432520</name>
</gene>
<dbReference type="EMBL" id="CAUEEQ010056186">
    <property type="protein sequence ID" value="CAJ0962910.1"/>
    <property type="molecule type" value="Genomic_DNA"/>
</dbReference>
<reference evidence="5" key="1">
    <citation type="submission" date="2023-07" db="EMBL/GenBank/DDBJ databases">
        <authorList>
            <person name="Stuckert A."/>
        </authorList>
    </citation>
    <scope>NUCLEOTIDE SEQUENCE</scope>
</reference>
<dbReference type="PROSITE" id="PS51233">
    <property type="entry name" value="VWFD"/>
    <property type="match status" value="1"/>
</dbReference>
<protein>
    <recommendedName>
        <fullName evidence="4">VWFD domain-containing protein</fullName>
    </recommendedName>
</protein>
<dbReference type="InterPro" id="IPR050780">
    <property type="entry name" value="Mucin_vWF_Thrombospondin_sf"/>
</dbReference>
<evidence type="ECO:0000313" key="6">
    <source>
        <dbReference type="Proteomes" id="UP001176940"/>
    </source>
</evidence>
<keyword evidence="1" id="KW-1015">Disulfide bond</keyword>
<accession>A0ABN9MD02</accession>
<comment type="caution">
    <text evidence="5">The sequence shown here is derived from an EMBL/GenBank/DDBJ whole genome shotgun (WGS) entry which is preliminary data.</text>
</comment>
<sequence length="84" mass="9400">MSCFVLTADLLFLFRVQLPFSGSSIQIEKHGVYLSVTSKLGLVFMWNDDDSLLLELSEKYANQTCGLCGDFNGISIYNEFFSNG</sequence>
<keyword evidence="3" id="KW-0732">Signal</keyword>
<evidence type="ECO:0000256" key="3">
    <source>
        <dbReference type="SAM" id="SignalP"/>
    </source>
</evidence>
<dbReference type="Proteomes" id="UP001176940">
    <property type="component" value="Unassembled WGS sequence"/>
</dbReference>
<name>A0ABN9MD02_9NEOB</name>
<feature type="signal peptide" evidence="3">
    <location>
        <begin position="1"/>
        <end position="23"/>
    </location>
</feature>
<proteinExistence type="predicted"/>
<evidence type="ECO:0000259" key="4">
    <source>
        <dbReference type="PROSITE" id="PS51233"/>
    </source>
</evidence>
<evidence type="ECO:0000313" key="5">
    <source>
        <dbReference type="EMBL" id="CAJ0962910.1"/>
    </source>
</evidence>
<dbReference type="PANTHER" id="PTHR11339">
    <property type="entry name" value="EXTRACELLULAR MATRIX GLYCOPROTEIN RELATED"/>
    <property type="match status" value="1"/>
</dbReference>
<keyword evidence="2" id="KW-0325">Glycoprotein</keyword>
<organism evidence="5 6">
    <name type="scientific">Ranitomeya imitator</name>
    <name type="common">mimic poison frog</name>
    <dbReference type="NCBI Taxonomy" id="111125"/>
    <lineage>
        <taxon>Eukaryota</taxon>
        <taxon>Metazoa</taxon>
        <taxon>Chordata</taxon>
        <taxon>Craniata</taxon>
        <taxon>Vertebrata</taxon>
        <taxon>Euteleostomi</taxon>
        <taxon>Amphibia</taxon>
        <taxon>Batrachia</taxon>
        <taxon>Anura</taxon>
        <taxon>Neobatrachia</taxon>
        <taxon>Hyloidea</taxon>
        <taxon>Dendrobatidae</taxon>
        <taxon>Dendrobatinae</taxon>
        <taxon>Ranitomeya</taxon>
    </lineage>
</organism>